<sequence length="203" mass="22567">MATPLPHGSASPPSSSPELFSSASEDGDDEDEEEEEEEEDEEPEIKEELSIAIDATNRDRWPDIVLQARRHMRCHPHHWGRRPERPWPTCALGGDSSSTSSDDGGGDGDGEGAHAPPPPTRTFRFFTALPKELRDEILLASVDAVVVRGRVRVDLEWRRGAQAHFSSSRGRRWSSIALFGVSREARALATATFGTPDPRWFKR</sequence>
<accession>A0A166QFL3</accession>
<feature type="region of interest" description="Disordered" evidence="1">
    <location>
        <begin position="76"/>
        <end position="120"/>
    </location>
</feature>
<reference evidence="2 3" key="1">
    <citation type="submission" date="2015-06" db="EMBL/GenBank/DDBJ databases">
        <title>Survival trade-offs in plant roots during colonization by closely related pathogenic and mutualistic fungi.</title>
        <authorList>
            <person name="Hacquard S."/>
            <person name="Kracher B."/>
            <person name="Hiruma K."/>
            <person name="Weinman A."/>
            <person name="Muench P."/>
            <person name="Garrido Oter R."/>
            <person name="Ver Loren van Themaat E."/>
            <person name="Dallerey J.-F."/>
            <person name="Damm U."/>
            <person name="Henrissat B."/>
            <person name="Lespinet O."/>
            <person name="Thon M."/>
            <person name="Kemen E."/>
            <person name="McHardy A.C."/>
            <person name="Schulze-Lefert P."/>
            <person name="O'Connell R.J."/>
        </authorList>
    </citation>
    <scope>NUCLEOTIDE SEQUENCE [LARGE SCALE GENOMIC DNA]</scope>
    <source>
        <strain evidence="2 3">0861</strain>
    </source>
</reference>
<protein>
    <submittedName>
        <fullName evidence="2">Uncharacterized protein</fullName>
    </submittedName>
</protein>
<evidence type="ECO:0000313" key="3">
    <source>
        <dbReference type="Proteomes" id="UP000076552"/>
    </source>
</evidence>
<feature type="compositionally biased region" description="Acidic residues" evidence="1">
    <location>
        <begin position="25"/>
        <end position="45"/>
    </location>
</feature>
<feature type="compositionally biased region" description="Low complexity" evidence="1">
    <location>
        <begin position="1"/>
        <end position="24"/>
    </location>
</feature>
<feature type="region of interest" description="Disordered" evidence="1">
    <location>
        <begin position="1"/>
        <end position="54"/>
    </location>
</feature>
<evidence type="ECO:0000313" key="2">
    <source>
        <dbReference type="EMBL" id="KZL67874.1"/>
    </source>
</evidence>
<proteinExistence type="predicted"/>
<name>A0A166QFL3_9PEZI</name>
<dbReference type="AlphaFoldDB" id="A0A166QFL3"/>
<keyword evidence="3" id="KW-1185">Reference proteome</keyword>
<evidence type="ECO:0000256" key="1">
    <source>
        <dbReference type="SAM" id="MobiDB-lite"/>
    </source>
</evidence>
<organism evidence="2 3">
    <name type="scientific">Colletotrichum tofieldiae</name>
    <dbReference type="NCBI Taxonomy" id="708197"/>
    <lineage>
        <taxon>Eukaryota</taxon>
        <taxon>Fungi</taxon>
        <taxon>Dikarya</taxon>
        <taxon>Ascomycota</taxon>
        <taxon>Pezizomycotina</taxon>
        <taxon>Sordariomycetes</taxon>
        <taxon>Hypocreomycetidae</taxon>
        <taxon>Glomerellales</taxon>
        <taxon>Glomerellaceae</taxon>
        <taxon>Colletotrichum</taxon>
        <taxon>Colletotrichum spaethianum species complex</taxon>
    </lineage>
</organism>
<gene>
    <name evidence="2" type="ORF">CT0861_10794</name>
</gene>
<dbReference type="EMBL" id="LFIV01000136">
    <property type="protein sequence ID" value="KZL67874.1"/>
    <property type="molecule type" value="Genomic_DNA"/>
</dbReference>
<comment type="caution">
    <text evidence="2">The sequence shown here is derived from an EMBL/GenBank/DDBJ whole genome shotgun (WGS) entry which is preliminary data.</text>
</comment>
<feature type="compositionally biased region" description="Low complexity" evidence="1">
    <location>
        <begin position="93"/>
        <end position="102"/>
    </location>
</feature>
<dbReference type="Proteomes" id="UP000076552">
    <property type="component" value="Unassembled WGS sequence"/>
</dbReference>